<dbReference type="CTD" id="20238550"/>
<dbReference type="PANTHER" id="PTHR33480">
    <property type="entry name" value="SET DOMAIN-CONTAINING PROTEIN-RELATED"/>
    <property type="match status" value="1"/>
</dbReference>
<sequence length="288" mass="33350">MRLAGRLLVELRKLVADTGNEKHMSMWDFIKPEFFDIMAQAALEVAIPLIDDEDEIKSPSNCLKLKYDILRLTKFKWSFVVKGTEQNDKERKDCKTFLHLMSLEFKTKVTKLAYTVLMKRQFTKSKDIPAPSDIEILNKHLISELSTCSLNSSKENLFHIVKFLQCRLLSYNKRRSGEIDAIRKPLEFIVNADVREKAGVNKDNRFLFPNSVNGAMRSCESLKNICSDLNLKNPENITSVSMRKYTSTLTQVMDLKNNQMDWLCKNLGQAIVFTTHIIIKKYKKKLMN</sequence>
<dbReference type="PANTHER" id="PTHR33480:SF1">
    <property type="entry name" value="TYR RECOMBINASE DOMAIN-CONTAINING PROTEIN"/>
    <property type="match status" value="1"/>
</dbReference>
<keyword evidence="2" id="KW-1185">Reference proteome</keyword>
<evidence type="ECO:0000313" key="1">
    <source>
        <dbReference type="EMBL" id="ESO94722.1"/>
    </source>
</evidence>
<evidence type="ECO:0000313" key="2">
    <source>
        <dbReference type="Proteomes" id="UP000030746"/>
    </source>
</evidence>
<dbReference type="OrthoDB" id="6147664at2759"/>
<accession>V4ACZ0</accession>
<proteinExistence type="predicted"/>
<dbReference type="HOGENOM" id="CLU_928274_0_0_1"/>
<gene>
    <name evidence="1" type="ORF">LOTGIDRAFT_160955</name>
</gene>
<dbReference type="RefSeq" id="XP_009054463.1">
    <property type="nucleotide sequence ID" value="XM_009056215.1"/>
</dbReference>
<protein>
    <submittedName>
        <fullName evidence="1">Uncharacterized protein</fullName>
    </submittedName>
</protein>
<reference evidence="1 2" key="1">
    <citation type="journal article" date="2013" name="Nature">
        <title>Insights into bilaterian evolution from three spiralian genomes.</title>
        <authorList>
            <person name="Simakov O."/>
            <person name="Marletaz F."/>
            <person name="Cho S.J."/>
            <person name="Edsinger-Gonzales E."/>
            <person name="Havlak P."/>
            <person name="Hellsten U."/>
            <person name="Kuo D.H."/>
            <person name="Larsson T."/>
            <person name="Lv J."/>
            <person name="Arendt D."/>
            <person name="Savage R."/>
            <person name="Osoegawa K."/>
            <person name="de Jong P."/>
            <person name="Grimwood J."/>
            <person name="Chapman J.A."/>
            <person name="Shapiro H."/>
            <person name="Aerts A."/>
            <person name="Otillar R.P."/>
            <person name="Terry A.Y."/>
            <person name="Boore J.L."/>
            <person name="Grigoriev I.V."/>
            <person name="Lindberg D.R."/>
            <person name="Seaver E.C."/>
            <person name="Weisblat D.A."/>
            <person name="Putnam N.H."/>
            <person name="Rokhsar D.S."/>
        </authorList>
    </citation>
    <scope>NUCLEOTIDE SEQUENCE [LARGE SCALE GENOMIC DNA]</scope>
</reference>
<dbReference type="GeneID" id="20238550"/>
<dbReference type="Proteomes" id="UP000030746">
    <property type="component" value="Unassembled WGS sequence"/>
</dbReference>
<organism evidence="1 2">
    <name type="scientific">Lottia gigantea</name>
    <name type="common">Giant owl limpet</name>
    <dbReference type="NCBI Taxonomy" id="225164"/>
    <lineage>
        <taxon>Eukaryota</taxon>
        <taxon>Metazoa</taxon>
        <taxon>Spiralia</taxon>
        <taxon>Lophotrochozoa</taxon>
        <taxon>Mollusca</taxon>
        <taxon>Gastropoda</taxon>
        <taxon>Patellogastropoda</taxon>
        <taxon>Lottioidea</taxon>
        <taxon>Lottiidae</taxon>
        <taxon>Lottia</taxon>
    </lineage>
</organism>
<dbReference type="KEGG" id="lgi:LOTGIDRAFT_160955"/>
<dbReference type="AlphaFoldDB" id="V4ACZ0"/>
<dbReference type="EMBL" id="KB201750">
    <property type="protein sequence ID" value="ESO94722.1"/>
    <property type="molecule type" value="Genomic_DNA"/>
</dbReference>
<name>V4ACZ0_LOTGI</name>